<evidence type="ECO:0000313" key="3">
    <source>
        <dbReference type="Proteomes" id="UP001345219"/>
    </source>
</evidence>
<dbReference type="PANTHER" id="PTHR37392">
    <property type="entry name" value="OS09G0556800 PROTEIN"/>
    <property type="match status" value="1"/>
</dbReference>
<organism evidence="2 3">
    <name type="scientific">Trapa incisa</name>
    <dbReference type="NCBI Taxonomy" id="236973"/>
    <lineage>
        <taxon>Eukaryota</taxon>
        <taxon>Viridiplantae</taxon>
        <taxon>Streptophyta</taxon>
        <taxon>Embryophyta</taxon>
        <taxon>Tracheophyta</taxon>
        <taxon>Spermatophyta</taxon>
        <taxon>Magnoliopsida</taxon>
        <taxon>eudicotyledons</taxon>
        <taxon>Gunneridae</taxon>
        <taxon>Pentapetalae</taxon>
        <taxon>rosids</taxon>
        <taxon>malvids</taxon>
        <taxon>Myrtales</taxon>
        <taxon>Lythraceae</taxon>
        <taxon>Trapa</taxon>
    </lineage>
</organism>
<evidence type="ECO:0000313" key="2">
    <source>
        <dbReference type="EMBL" id="KAK4754939.1"/>
    </source>
</evidence>
<accession>A0AAN7PWB1</accession>
<protein>
    <submittedName>
        <fullName evidence="2">Uncharacterized protein</fullName>
    </submittedName>
</protein>
<gene>
    <name evidence="2" type="ORF">SAY87_008696</name>
</gene>
<feature type="region of interest" description="Disordered" evidence="1">
    <location>
        <begin position="212"/>
        <end position="234"/>
    </location>
</feature>
<feature type="region of interest" description="Disordered" evidence="1">
    <location>
        <begin position="248"/>
        <end position="267"/>
    </location>
</feature>
<dbReference type="PANTHER" id="PTHR37392:SF1">
    <property type="entry name" value="OS09G0556800 PROTEIN"/>
    <property type="match status" value="1"/>
</dbReference>
<dbReference type="EMBL" id="JAXIOK010000014">
    <property type="protein sequence ID" value="KAK4754939.1"/>
    <property type="molecule type" value="Genomic_DNA"/>
</dbReference>
<proteinExistence type="predicted"/>
<sequence length="457" mass="52565">MVDTYTPRYYSTLHDSITSLCKTILPFSFKKRRLPSAEQKLSEMQCENLKWQQESFHQMLNLMGLHKEGMVGENEVSALRTKLLETLVMSPVQQEHPTILRDKLLFLQELLYAKCISLDEYHSSKRPLLQRLTIQGVEIESRDVTLGWVKEIKQESNINPSDEEWSEIDLGEEENCVLNKDNLSHSKGRSTLRQYIRGAAASALEFGISSHRTAKGKQRNSNEFDQFKENPSRDIHLGKQEGQAKSILMSTSSPPHPLQPPQERVNPNRKPFQALFNGSNSLEKAKKSGKKQWSGLVEGLKKWKRNESDHESSHIPLNEWSSSKGYPCLGEGPNTKLIKRKLHFDGSPSDFFVDKVLGEKIKKELFRIQTELRWNNDPTLKLSNEQIEAISTKLPVDKVDLENFFPKRWCDQYGDLVLDVVKKEFKAHVSEMEKLGSAARERHNNSTLRTDPNKPIW</sequence>
<reference evidence="2 3" key="1">
    <citation type="journal article" date="2023" name="Hortic Res">
        <title>Pangenome of water caltrop reveals structural variations and asymmetric subgenome divergence after allopolyploidization.</title>
        <authorList>
            <person name="Zhang X."/>
            <person name="Chen Y."/>
            <person name="Wang L."/>
            <person name="Yuan Y."/>
            <person name="Fang M."/>
            <person name="Shi L."/>
            <person name="Lu R."/>
            <person name="Comes H.P."/>
            <person name="Ma Y."/>
            <person name="Chen Y."/>
            <person name="Huang G."/>
            <person name="Zhou Y."/>
            <person name="Zheng Z."/>
            <person name="Qiu Y."/>
        </authorList>
    </citation>
    <scope>NUCLEOTIDE SEQUENCE [LARGE SCALE GENOMIC DNA]</scope>
    <source>
        <tissue evidence="2">Roots</tissue>
    </source>
</reference>
<keyword evidence="3" id="KW-1185">Reference proteome</keyword>
<evidence type="ECO:0000256" key="1">
    <source>
        <dbReference type="SAM" id="MobiDB-lite"/>
    </source>
</evidence>
<feature type="region of interest" description="Disordered" evidence="1">
    <location>
        <begin position="436"/>
        <end position="457"/>
    </location>
</feature>
<feature type="compositionally biased region" description="Basic and acidic residues" evidence="1">
    <location>
        <begin position="220"/>
        <end position="234"/>
    </location>
</feature>
<name>A0AAN7PWB1_9MYRT</name>
<comment type="caution">
    <text evidence="2">The sequence shown here is derived from an EMBL/GenBank/DDBJ whole genome shotgun (WGS) entry which is preliminary data.</text>
</comment>
<dbReference type="AlphaFoldDB" id="A0AAN7PWB1"/>
<dbReference type="Proteomes" id="UP001345219">
    <property type="component" value="Chromosome 8"/>
</dbReference>